<keyword evidence="8 10" id="KW-0472">Membrane</keyword>
<dbReference type="CDD" id="cd03244">
    <property type="entry name" value="ABCC_MRP_domain2"/>
    <property type="match status" value="1"/>
</dbReference>
<dbReference type="Gene3D" id="1.20.1560.10">
    <property type="entry name" value="ABC transporter type 1, transmembrane domain"/>
    <property type="match status" value="1"/>
</dbReference>
<sequence>DNVLFGNPFDLDLYEKVLEMSALKQDLADIPNGDANLVGDRGLALSGGQRARLSLARALYSQADIYLLDDPLSAVDAAVGRFIFDKCICEYLRDRVVILVTHQLQFIGRANEILLMRDGEVVLQGTLKQLKESNSKLVHQLIQMNMNSAAFSLSLTTSRWFAVQIDWIVAGFVSFVAFACAFASGDFLPGEVALMLVYAVQLTGFFSWIMRQSAEMQNGMVSVERILNMCALPSEHLNKGHIQTPSGWPSKGDIRFDNFSLRYDDSLALREITANIDGNQKVGVVGRTGAGKSSLLKALFRMNKASTGRIFIDGVDINCLQLRDLRSHLAIIPQEPVLFVGTVRRNLDPFKEYSDEALWTALDQVELKEAVSELSGTLLAEVQEGGANFSVGQRQLFCLARALLRNSKILVIDEATANVDPHTDELIQKTIRRQFANSTVLTIAHRLHTIMDSDRVMVLKDGRLIEFAHPYELLKKPHSQLSALVKETGRDTAAQLLEVARRSHANANQADGADPQAETVPRE</sequence>
<feature type="non-terminal residue" evidence="12">
    <location>
        <position position="523"/>
    </location>
</feature>
<organism evidence="12 13">
    <name type="scientific">Mesorhabditis spiculigera</name>
    <dbReference type="NCBI Taxonomy" id="96644"/>
    <lineage>
        <taxon>Eukaryota</taxon>
        <taxon>Metazoa</taxon>
        <taxon>Ecdysozoa</taxon>
        <taxon>Nematoda</taxon>
        <taxon>Chromadorea</taxon>
        <taxon>Rhabditida</taxon>
        <taxon>Rhabditina</taxon>
        <taxon>Rhabditomorpha</taxon>
        <taxon>Rhabditoidea</taxon>
        <taxon>Rhabditidae</taxon>
        <taxon>Mesorhabditinae</taxon>
        <taxon>Mesorhabditis</taxon>
    </lineage>
</organism>
<protein>
    <recommendedName>
        <fullName evidence="11">ABC transporter domain-containing protein</fullName>
    </recommendedName>
</protein>
<feature type="transmembrane region" description="Helical" evidence="10">
    <location>
        <begin position="167"/>
        <end position="185"/>
    </location>
</feature>
<dbReference type="SUPFAM" id="SSF90123">
    <property type="entry name" value="ABC transporter transmembrane region"/>
    <property type="match status" value="1"/>
</dbReference>
<reference evidence="12" key="1">
    <citation type="submission" date="2023-06" db="EMBL/GenBank/DDBJ databases">
        <authorList>
            <person name="Delattre M."/>
        </authorList>
    </citation>
    <scope>NUCLEOTIDE SEQUENCE</scope>
    <source>
        <strain evidence="12">AF72</strain>
    </source>
</reference>
<keyword evidence="4 10" id="KW-0812">Transmembrane</keyword>
<gene>
    <name evidence="12" type="ORF">MSPICULIGERA_LOCUS8286</name>
</gene>
<evidence type="ECO:0000313" key="12">
    <source>
        <dbReference type="EMBL" id="CAJ0569827.1"/>
    </source>
</evidence>
<evidence type="ECO:0000256" key="5">
    <source>
        <dbReference type="ARBA" id="ARBA00022741"/>
    </source>
</evidence>
<evidence type="ECO:0000256" key="1">
    <source>
        <dbReference type="ARBA" id="ARBA00004141"/>
    </source>
</evidence>
<dbReference type="PROSITE" id="PS50893">
    <property type="entry name" value="ABC_TRANSPORTER_2"/>
    <property type="match status" value="1"/>
</dbReference>
<dbReference type="InterPro" id="IPR017871">
    <property type="entry name" value="ABC_transporter-like_CS"/>
</dbReference>
<dbReference type="InterPro" id="IPR027417">
    <property type="entry name" value="P-loop_NTPase"/>
</dbReference>
<proteinExistence type="inferred from homology"/>
<keyword evidence="7 10" id="KW-1133">Transmembrane helix</keyword>
<dbReference type="GO" id="GO:0016887">
    <property type="term" value="F:ATP hydrolysis activity"/>
    <property type="evidence" value="ECO:0007669"/>
    <property type="project" value="InterPro"/>
</dbReference>
<name>A0AA36CIR3_9BILA</name>
<dbReference type="PROSITE" id="PS00211">
    <property type="entry name" value="ABC_TRANSPORTER_1"/>
    <property type="match status" value="1"/>
</dbReference>
<dbReference type="FunFam" id="3.40.50.300:FF:000163">
    <property type="entry name" value="Multidrug resistance-associated protein member 4"/>
    <property type="match status" value="1"/>
</dbReference>
<evidence type="ECO:0000256" key="6">
    <source>
        <dbReference type="ARBA" id="ARBA00022840"/>
    </source>
</evidence>
<dbReference type="InterPro" id="IPR003439">
    <property type="entry name" value="ABC_transporter-like_ATP-bd"/>
</dbReference>
<dbReference type="PANTHER" id="PTHR24223:SF456">
    <property type="entry name" value="MULTIDRUG RESISTANCE-ASSOCIATED PROTEIN LETHAL(2)03659"/>
    <property type="match status" value="1"/>
</dbReference>
<dbReference type="SMART" id="SM00382">
    <property type="entry name" value="AAA"/>
    <property type="match status" value="1"/>
</dbReference>
<dbReference type="Gene3D" id="3.40.50.300">
    <property type="entry name" value="P-loop containing nucleotide triphosphate hydrolases"/>
    <property type="match status" value="2"/>
</dbReference>
<dbReference type="InterPro" id="IPR050173">
    <property type="entry name" value="ABC_transporter_C-like"/>
</dbReference>
<dbReference type="GO" id="GO:0016020">
    <property type="term" value="C:membrane"/>
    <property type="evidence" value="ECO:0007669"/>
    <property type="project" value="UniProtKB-SubCell"/>
</dbReference>
<dbReference type="GO" id="GO:0005524">
    <property type="term" value="F:ATP binding"/>
    <property type="evidence" value="ECO:0007669"/>
    <property type="project" value="UniProtKB-KW"/>
</dbReference>
<evidence type="ECO:0000256" key="4">
    <source>
        <dbReference type="ARBA" id="ARBA00022692"/>
    </source>
</evidence>
<dbReference type="InterPro" id="IPR003593">
    <property type="entry name" value="AAA+_ATPase"/>
</dbReference>
<keyword evidence="5" id="KW-0547">Nucleotide-binding</keyword>
<feature type="non-terminal residue" evidence="12">
    <location>
        <position position="1"/>
    </location>
</feature>
<feature type="region of interest" description="Disordered" evidence="9">
    <location>
        <begin position="500"/>
        <end position="523"/>
    </location>
</feature>
<keyword evidence="6" id="KW-0067">ATP-binding</keyword>
<dbReference type="PANTHER" id="PTHR24223">
    <property type="entry name" value="ATP-BINDING CASSETTE SUB-FAMILY C"/>
    <property type="match status" value="1"/>
</dbReference>
<evidence type="ECO:0000256" key="7">
    <source>
        <dbReference type="ARBA" id="ARBA00022989"/>
    </source>
</evidence>
<evidence type="ECO:0000256" key="2">
    <source>
        <dbReference type="ARBA" id="ARBA00009726"/>
    </source>
</evidence>
<evidence type="ECO:0000256" key="10">
    <source>
        <dbReference type="SAM" id="Phobius"/>
    </source>
</evidence>
<evidence type="ECO:0000256" key="9">
    <source>
        <dbReference type="SAM" id="MobiDB-lite"/>
    </source>
</evidence>
<accession>A0AA36CIR3</accession>
<evidence type="ECO:0000313" key="13">
    <source>
        <dbReference type="Proteomes" id="UP001177023"/>
    </source>
</evidence>
<comment type="similarity">
    <text evidence="2">Belongs to the ABC transporter superfamily. ABCC family. Conjugate transporter (TC 3.A.1.208) subfamily.</text>
</comment>
<dbReference type="GO" id="GO:0042626">
    <property type="term" value="F:ATPase-coupled transmembrane transporter activity"/>
    <property type="evidence" value="ECO:0007669"/>
    <property type="project" value="TreeGrafter"/>
</dbReference>
<evidence type="ECO:0000259" key="11">
    <source>
        <dbReference type="PROSITE" id="PS50893"/>
    </source>
</evidence>
<dbReference type="Proteomes" id="UP001177023">
    <property type="component" value="Unassembled WGS sequence"/>
</dbReference>
<comment type="caution">
    <text evidence="12">The sequence shown here is derived from an EMBL/GenBank/DDBJ whole genome shotgun (WGS) entry which is preliminary data.</text>
</comment>
<evidence type="ECO:0000256" key="3">
    <source>
        <dbReference type="ARBA" id="ARBA00022448"/>
    </source>
</evidence>
<dbReference type="Pfam" id="PF00005">
    <property type="entry name" value="ABC_tran"/>
    <property type="match status" value="2"/>
</dbReference>
<dbReference type="SUPFAM" id="SSF52540">
    <property type="entry name" value="P-loop containing nucleoside triphosphate hydrolases"/>
    <property type="match status" value="2"/>
</dbReference>
<evidence type="ECO:0000256" key="8">
    <source>
        <dbReference type="ARBA" id="ARBA00023136"/>
    </source>
</evidence>
<dbReference type="EMBL" id="CATQJA010002146">
    <property type="protein sequence ID" value="CAJ0569827.1"/>
    <property type="molecule type" value="Genomic_DNA"/>
</dbReference>
<keyword evidence="13" id="KW-1185">Reference proteome</keyword>
<dbReference type="AlphaFoldDB" id="A0AA36CIR3"/>
<feature type="transmembrane region" description="Helical" evidence="10">
    <location>
        <begin position="191"/>
        <end position="210"/>
    </location>
</feature>
<dbReference type="InterPro" id="IPR036640">
    <property type="entry name" value="ABC1_TM_sf"/>
</dbReference>
<feature type="domain" description="ABC transporter" evidence="11">
    <location>
        <begin position="254"/>
        <end position="486"/>
    </location>
</feature>
<keyword evidence="3" id="KW-0813">Transport</keyword>
<comment type="subcellular location">
    <subcellularLocation>
        <location evidence="1">Membrane</location>
        <topology evidence="1">Multi-pass membrane protein</topology>
    </subcellularLocation>
</comment>